<dbReference type="Pfam" id="PF01450">
    <property type="entry name" value="KARI_C"/>
    <property type="match status" value="1"/>
</dbReference>
<dbReference type="GO" id="GO:0009099">
    <property type="term" value="P:L-valine biosynthetic process"/>
    <property type="evidence" value="ECO:0007669"/>
    <property type="project" value="UniProtKB-UniRule"/>
</dbReference>
<dbReference type="UniPathway" id="UPA00049">
    <property type="reaction ID" value="UER00059"/>
</dbReference>
<dbReference type="GO" id="GO:0005829">
    <property type="term" value="C:cytosol"/>
    <property type="evidence" value="ECO:0007669"/>
    <property type="project" value="TreeGrafter"/>
</dbReference>
<dbReference type="InterPro" id="IPR008927">
    <property type="entry name" value="6-PGluconate_DH-like_C_sf"/>
</dbReference>
<keyword evidence="7 13" id="KW-0028">Amino-acid biosynthesis</keyword>
<dbReference type="GO" id="GO:0009097">
    <property type="term" value="P:isoleucine biosynthetic process"/>
    <property type="evidence" value="ECO:0007669"/>
    <property type="project" value="UniProtKB-UniRule"/>
</dbReference>
<dbReference type="NCBIfam" id="NF004017">
    <property type="entry name" value="PRK05479.1"/>
    <property type="match status" value="1"/>
</dbReference>
<dbReference type="EMBL" id="AOFI03000014">
    <property type="protein sequence ID" value="KAF4324712.1"/>
    <property type="molecule type" value="Genomic_DNA"/>
</dbReference>
<evidence type="ECO:0000256" key="12">
    <source>
        <dbReference type="ARBA" id="ARBA00030593"/>
    </source>
</evidence>
<dbReference type="PANTHER" id="PTHR21371">
    <property type="entry name" value="KETOL-ACID REDUCTOISOMERASE, MITOCHONDRIAL"/>
    <property type="match status" value="1"/>
</dbReference>
<protein>
    <recommendedName>
        <fullName evidence="12">Acetohydroxy-acid reductoisomerase</fullName>
    </recommendedName>
    <alternativeName>
        <fullName evidence="11">Alpha-keto-beta-hydroxylacyl reductoisomerase</fullName>
    </alternativeName>
</protein>
<dbReference type="InterPro" id="IPR013116">
    <property type="entry name" value="KARI_N"/>
</dbReference>
<dbReference type="InterPro" id="IPR054480">
    <property type="entry name" value="AHAS_small-like_ACT"/>
</dbReference>
<keyword evidence="13" id="KW-0460">Magnesium</keyword>
<comment type="similarity">
    <text evidence="6 13">Belongs to the ketol-acid reductoisomerase family.</text>
</comment>
<evidence type="ECO:0000256" key="9">
    <source>
        <dbReference type="ARBA" id="ARBA00023052"/>
    </source>
</evidence>
<feature type="domain" description="KARI N-terminal Rossmann" evidence="15">
    <location>
        <begin position="115"/>
        <end position="307"/>
    </location>
</feature>
<dbReference type="InterPro" id="IPR012000">
    <property type="entry name" value="Thiamin_PyroP_enz_cen_dom"/>
</dbReference>
<dbReference type="InterPro" id="IPR029035">
    <property type="entry name" value="DHS-like_NAD/FAD-binding_dom"/>
</dbReference>
<dbReference type="GO" id="GO:0000287">
    <property type="term" value="F:magnesium ion binding"/>
    <property type="evidence" value="ECO:0007669"/>
    <property type="project" value="InterPro"/>
</dbReference>
<dbReference type="PANTHER" id="PTHR21371:SF1">
    <property type="entry name" value="KETOL-ACID REDUCTOISOMERASE, MITOCHONDRIAL"/>
    <property type="match status" value="1"/>
</dbReference>
<evidence type="ECO:0000256" key="8">
    <source>
        <dbReference type="ARBA" id="ARBA00023002"/>
    </source>
</evidence>
<keyword evidence="10 13" id="KW-0100">Branched-chain amino acid biosynthesis</keyword>
<dbReference type="GO" id="GO:0004455">
    <property type="term" value="F:ketol-acid reductoisomerase activity"/>
    <property type="evidence" value="ECO:0007669"/>
    <property type="project" value="UniProtKB-UniRule"/>
</dbReference>
<dbReference type="InterPro" id="IPR019455">
    <property type="entry name" value="Acetolactate_synth_ssu_C"/>
</dbReference>
<feature type="domain" description="KARI C-terminal knotted" evidence="16">
    <location>
        <begin position="308"/>
        <end position="453"/>
    </location>
</feature>
<dbReference type="Pfam" id="PF10369">
    <property type="entry name" value="ALS_ss_C"/>
    <property type="match status" value="1"/>
</dbReference>
<reference evidence="17" key="2">
    <citation type="submission" date="2020-02" db="EMBL/GenBank/DDBJ databases">
        <authorList>
            <person name="Studholme D.J."/>
        </authorList>
    </citation>
    <scope>NUCLEOTIDE SEQUENCE</scope>
    <source>
        <strain evidence="17">00238/432</strain>
    </source>
</reference>
<reference evidence="17" key="1">
    <citation type="journal article" date="2015" name="Genom Data">
        <title>Draft genome sequences of Phytophthora kernoviae and Phytophthora ramorum lineage EU2 from Scotland.</title>
        <authorList>
            <person name="Sambles C."/>
            <person name="Schlenzig A."/>
            <person name="O'Neill P."/>
            <person name="Grant M."/>
            <person name="Studholme D.J."/>
        </authorList>
    </citation>
    <scope>NUCLEOTIDE SEQUENCE</scope>
    <source>
        <strain evidence="17">00238/432</strain>
    </source>
</reference>
<dbReference type="InterPro" id="IPR045865">
    <property type="entry name" value="ACT-like_dom_sf"/>
</dbReference>
<dbReference type="Gene3D" id="3.40.50.720">
    <property type="entry name" value="NAD(P)-binding Rossmann-like Domain"/>
    <property type="match status" value="2"/>
</dbReference>
<dbReference type="InterPro" id="IPR013023">
    <property type="entry name" value="KARI"/>
</dbReference>
<proteinExistence type="inferred from homology"/>
<dbReference type="InterPro" id="IPR002912">
    <property type="entry name" value="ACT_dom"/>
</dbReference>
<dbReference type="InterPro" id="IPR000506">
    <property type="entry name" value="KARI_C"/>
</dbReference>
<evidence type="ECO:0000256" key="3">
    <source>
        <dbReference type="ARBA" id="ARBA00004974"/>
    </source>
</evidence>
<evidence type="ECO:0000256" key="5">
    <source>
        <dbReference type="ARBA" id="ARBA00006341"/>
    </source>
</evidence>
<evidence type="ECO:0000313" key="17">
    <source>
        <dbReference type="EMBL" id="KAF4324712.1"/>
    </source>
</evidence>
<comment type="similarity">
    <text evidence="5">Belongs to the acetolactate synthase small subunit family.</text>
</comment>
<dbReference type="SUPFAM" id="SSF48179">
    <property type="entry name" value="6-phosphogluconate dehydrogenase C-terminal domain-like"/>
    <property type="match status" value="1"/>
</dbReference>
<accession>A0A8J4WB38</accession>
<feature type="binding site" evidence="13">
    <location>
        <position position="352"/>
    </location>
    <ligand>
        <name>Mg(2+)</name>
        <dbReference type="ChEBI" id="CHEBI:18420"/>
        <label>2</label>
    </ligand>
</feature>
<dbReference type="UniPathway" id="UPA00047">
    <property type="reaction ID" value="UER00055"/>
</dbReference>
<gene>
    <name evidence="17" type="ORF">G195_001940</name>
</gene>
<dbReference type="InterPro" id="IPR004789">
    <property type="entry name" value="Acetalactate_synth_ssu"/>
</dbReference>
<dbReference type="PROSITE" id="PS51671">
    <property type="entry name" value="ACT"/>
    <property type="match status" value="1"/>
</dbReference>
<feature type="binding site" evidence="13">
    <location>
        <position position="320"/>
    </location>
    <ligand>
        <name>Mg(2+)</name>
        <dbReference type="ChEBI" id="CHEBI:18420"/>
        <label>1</label>
    </ligand>
</feature>
<dbReference type="InterPro" id="IPR036291">
    <property type="entry name" value="NAD(P)-bd_dom_sf"/>
</dbReference>
<dbReference type="SUPFAM" id="SSF51735">
    <property type="entry name" value="NAD(P)-binding Rossmann-fold domains"/>
    <property type="match status" value="1"/>
</dbReference>
<dbReference type="InterPro" id="IPR027271">
    <property type="entry name" value="Acetolactate_synth/TF_NikR_C"/>
</dbReference>
<comment type="pathway">
    <text evidence="3">Amino-acid biosynthesis; L-isoleucine biosynthesis; L-isoleucine from 2-oxobutanoate: step 1/4.</text>
</comment>
<dbReference type="PROSITE" id="PS51850">
    <property type="entry name" value="KARI_N"/>
    <property type="match status" value="1"/>
</dbReference>
<dbReference type="CDD" id="cd04878">
    <property type="entry name" value="ACT_AHAS"/>
    <property type="match status" value="1"/>
</dbReference>
<keyword evidence="8 13" id="KW-0560">Oxidoreductase</keyword>
<evidence type="ECO:0000256" key="11">
    <source>
        <dbReference type="ARBA" id="ARBA00030209"/>
    </source>
</evidence>
<feature type="binding site" evidence="13">
    <location>
        <position position="316"/>
    </location>
    <ligand>
        <name>Mg(2+)</name>
        <dbReference type="ChEBI" id="CHEBI:18420"/>
        <label>1</label>
    </ligand>
</feature>
<feature type="binding site" evidence="13">
    <location>
        <position position="356"/>
    </location>
    <ligand>
        <name>Mg(2+)</name>
        <dbReference type="ChEBI" id="CHEBI:18420"/>
        <label>2</label>
    </ligand>
</feature>
<dbReference type="Pfam" id="PF22629">
    <property type="entry name" value="ACT_AHAS_ss"/>
    <property type="match status" value="1"/>
</dbReference>
<dbReference type="SUPFAM" id="SSF52467">
    <property type="entry name" value="DHS-like NAD/FAD-binding domain"/>
    <property type="match status" value="1"/>
</dbReference>
<evidence type="ECO:0000256" key="4">
    <source>
        <dbReference type="ARBA" id="ARBA00005025"/>
    </source>
</evidence>
<dbReference type="Gene3D" id="6.10.240.10">
    <property type="match status" value="1"/>
</dbReference>
<comment type="caution">
    <text evidence="17">The sequence shown here is derived from an EMBL/GenBank/DDBJ whole genome shotgun (WGS) entry which is preliminary data.</text>
</comment>
<evidence type="ECO:0000313" key="18">
    <source>
        <dbReference type="Proteomes" id="UP000702964"/>
    </source>
</evidence>
<dbReference type="SUPFAM" id="SSF55021">
    <property type="entry name" value="ACT-like"/>
    <property type="match status" value="2"/>
</dbReference>
<dbReference type="InterPro" id="IPR039557">
    <property type="entry name" value="AHAS_ACT"/>
</dbReference>
<evidence type="ECO:0000256" key="10">
    <source>
        <dbReference type="ARBA" id="ARBA00023304"/>
    </source>
</evidence>
<evidence type="ECO:0000259" key="14">
    <source>
        <dbReference type="PROSITE" id="PS51671"/>
    </source>
</evidence>
<feature type="binding site" evidence="13">
    <location>
        <position position="316"/>
    </location>
    <ligand>
        <name>Mg(2+)</name>
        <dbReference type="ChEBI" id="CHEBI:18420"/>
        <label>2</label>
    </ligand>
</feature>
<evidence type="ECO:0000256" key="2">
    <source>
        <dbReference type="ARBA" id="ARBA00004885"/>
    </source>
</evidence>
<keyword evidence="9" id="KW-0786">Thiamine pyrophosphate</keyword>
<dbReference type="Gene3D" id="3.30.70.260">
    <property type="match status" value="1"/>
</dbReference>
<organism evidence="17 18">
    <name type="scientific">Phytophthora kernoviae 00238/432</name>
    <dbReference type="NCBI Taxonomy" id="1284355"/>
    <lineage>
        <taxon>Eukaryota</taxon>
        <taxon>Sar</taxon>
        <taxon>Stramenopiles</taxon>
        <taxon>Oomycota</taxon>
        <taxon>Peronosporomycetes</taxon>
        <taxon>Peronosporales</taxon>
        <taxon>Peronosporaceae</taxon>
        <taxon>Phytophthora</taxon>
    </lineage>
</organism>
<dbReference type="AlphaFoldDB" id="A0A8J4WB38"/>
<dbReference type="Proteomes" id="UP000702964">
    <property type="component" value="Unassembled WGS sequence"/>
</dbReference>
<feature type="binding site" evidence="13">
    <location>
        <position position="377"/>
    </location>
    <ligand>
        <name>substrate</name>
    </ligand>
</feature>
<evidence type="ECO:0000259" key="16">
    <source>
        <dbReference type="PROSITE" id="PS51851"/>
    </source>
</evidence>
<sequence>MPGMHGTYTSNQAIQKSDLLINIGARFDDRVTGKLDGFAPHAKIVHIDIDPAEIGKNIATDIPIVGDVKTPGVLQRVSGLFGRRGFNIESITVGQSEEPGLSRMVIVTIGDDKTLEQIEKQLYKIIDVIKVVDFSLKPMVARELALIKVKAEPSERPEILGVVETFRASVVDVGPGSLIVQVVGDTDKIDAMIELLKPYGIRELSRTGITALDAELSVLKGKTIAVIGYGSQGHAQAQNLRDSGLNVVIGLREAPKSPGHMVRRTYVEGFGVPGLIAIEQDATGKAKDIGLAYAKGIGCTRAGVIETSFREETETDLFGEQAVLCGGVSALVKAGFETLTEAGYAPEMAYFECLHELKLIVDLMYEGGLASMRDSISNTAEYGDYVTGPRVVTEDTKKAMKEVLTDIQQGKFARDFILENQSGRAFLTATRRNEAEHPIEVVGGQLREMMHWIKK</sequence>
<dbReference type="FunFam" id="3.30.70.1150:FF:000001">
    <property type="entry name" value="Acetolactate synthase small subunit"/>
    <property type="match status" value="1"/>
</dbReference>
<dbReference type="GO" id="GO:1990610">
    <property type="term" value="F:acetolactate synthase regulator activity"/>
    <property type="evidence" value="ECO:0007669"/>
    <property type="project" value="InterPro"/>
</dbReference>
<evidence type="ECO:0000259" key="15">
    <source>
        <dbReference type="PROSITE" id="PS51850"/>
    </source>
</evidence>
<evidence type="ECO:0000256" key="7">
    <source>
        <dbReference type="ARBA" id="ARBA00022605"/>
    </source>
</evidence>
<dbReference type="NCBIfam" id="NF008864">
    <property type="entry name" value="PRK11895.1"/>
    <property type="match status" value="1"/>
</dbReference>
<dbReference type="PROSITE" id="PS51851">
    <property type="entry name" value="KARI_C"/>
    <property type="match status" value="1"/>
</dbReference>
<comment type="pathway">
    <text evidence="1">Amino-acid biosynthesis; L-valine biosynthesis; L-valine from pyruvate: step 2/4.</text>
</comment>
<dbReference type="Pfam" id="PF00205">
    <property type="entry name" value="TPP_enzyme_M"/>
    <property type="match status" value="1"/>
</dbReference>
<dbReference type="NCBIfam" id="TIGR00465">
    <property type="entry name" value="ilvC"/>
    <property type="match status" value="1"/>
</dbReference>
<evidence type="ECO:0000256" key="1">
    <source>
        <dbReference type="ARBA" id="ARBA00004864"/>
    </source>
</evidence>
<dbReference type="Pfam" id="PF07991">
    <property type="entry name" value="KARI_N"/>
    <property type="match status" value="2"/>
</dbReference>
<dbReference type="NCBIfam" id="TIGR00119">
    <property type="entry name" value="acolac_sm"/>
    <property type="match status" value="1"/>
</dbReference>
<dbReference type="Gene3D" id="3.30.70.1150">
    <property type="entry name" value="ACT-like. Chain A, domain 2"/>
    <property type="match status" value="1"/>
</dbReference>
<evidence type="ECO:0000256" key="13">
    <source>
        <dbReference type="PROSITE-ProRule" id="PRU01198"/>
    </source>
</evidence>
<feature type="domain" description="ACT" evidence="14">
    <location>
        <begin position="62"/>
        <end position="136"/>
    </location>
</feature>
<keyword evidence="13" id="KW-0479">Metal-binding</keyword>
<dbReference type="GO" id="GO:0030976">
    <property type="term" value="F:thiamine pyrophosphate binding"/>
    <property type="evidence" value="ECO:0007669"/>
    <property type="project" value="InterPro"/>
</dbReference>
<dbReference type="Gene3D" id="3.40.50.1220">
    <property type="entry name" value="TPP-binding domain"/>
    <property type="match status" value="1"/>
</dbReference>
<comment type="pathway">
    <text evidence="2">Amino-acid biosynthesis; L-isoleucine biosynthesis; L-isoleucine from 2-oxobutanoate: step 2/4.</text>
</comment>
<comment type="pathway">
    <text evidence="4">Amino-acid biosynthesis; L-valine biosynthesis; L-valine from pyruvate: step 1/4.</text>
</comment>
<evidence type="ECO:0000256" key="6">
    <source>
        <dbReference type="ARBA" id="ARBA00010318"/>
    </source>
</evidence>
<name>A0A8J4WB38_9STRA</name>